<dbReference type="Pfam" id="PF24366">
    <property type="entry name" value="DUF7522"/>
    <property type="match status" value="1"/>
</dbReference>
<comment type="caution">
    <text evidence="1">The sequence shown here is derived from an EMBL/GenBank/DDBJ whole genome shotgun (WGS) entry which is preliminary data.</text>
</comment>
<gene>
    <name evidence="1" type="ORF">AUR66_04910</name>
</gene>
<sequence length="228" mass="24995">MTETWDSAGYIASSRYRLTVCEYLSEHGSGLPSRIATETDLAQPHVSRALSELRDQGIVELLVPESQQKGRLYGLTDLGELAYERVALDQRVDLTVVDADGFPEPELVSELQTTYSDSLRAIAWCEPSRAWVHFSSPSLYDEYDEETLKTVVSTLANEEPLDEPLGDLPAGGPEYIAVGLEKALVVRVPLNDDVKLLVSVKKAFDTTIEGLVDTCVQTTSAVSLDADD</sequence>
<evidence type="ECO:0000313" key="2">
    <source>
        <dbReference type="Proteomes" id="UP000053157"/>
    </source>
</evidence>
<protein>
    <submittedName>
        <fullName evidence="1">Transcriptional regulator</fullName>
    </submittedName>
</protein>
<dbReference type="Proteomes" id="UP000053157">
    <property type="component" value="Unassembled WGS sequence"/>
</dbReference>
<dbReference type="Gene3D" id="1.10.10.10">
    <property type="entry name" value="Winged helix-like DNA-binding domain superfamily/Winged helix DNA-binding domain"/>
    <property type="match status" value="1"/>
</dbReference>
<dbReference type="InterPro" id="IPR036390">
    <property type="entry name" value="WH_DNA-bd_sf"/>
</dbReference>
<dbReference type="CDD" id="cd00090">
    <property type="entry name" value="HTH_ARSR"/>
    <property type="match status" value="1"/>
</dbReference>
<dbReference type="EMBL" id="LOPV01000712">
    <property type="protein sequence ID" value="KTG07601.1"/>
    <property type="molecule type" value="Genomic_DNA"/>
</dbReference>
<reference evidence="1 2" key="1">
    <citation type="submission" date="2015-12" db="EMBL/GenBank/DDBJ databases">
        <title>Haloferax profundi sp. nov. isolated from the Discovery deep brine-seawater interface in the Red Sea.</title>
        <authorList>
            <person name="Zhang G."/>
            <person name="Stingl U."/>
            <person name="Rashid M."/>
        </authorList>
    </citation>
    <scope>NUCLEOTIDE SEQUENCE [LARGE SCALE GENOMIC DNA]</scope>
    <source>
        <strain evidence="1 2">SB29</strain>
    </source>
</reference>
<dbReference type="SUPFAM" id="SSF46785">
    <property type="entry name" value="Winged helix' DNA-binding domain"/>
    <property type="match status" value="1"/>
</dbReference>
<dbReference type="OrthoDB" id="74749at2157"/>
<organism evidence="1 2">
    <name type="scientific">Haloferax profundi</name>
    <dbReference type="NCBI Taxonomy" id="1544718"/>
    <lineage>
        <taxon>Archaea</taxon>
        <taxon>Methanobacteriati</taxon>
        <taxon>Methanobacteriota</taxon>
        <taxon>Stenosarchaea group</taxon>
        <taxon>Halobacteria</taxon>
        <taxon>Halobacteriales</taxon>
        <taxon>Haloferacaceae</taxon>
        <taxon>Haloferax</taxon>
    </lineage>
</organism>
<name>A0A0W1R2S5_9EURY</name>
<dbReference type="InterPro" id="IPR055944">
    <property type="entry name" value="DUF7522"/>
</dbReference>
<proteinExistence type="predicted"/>
<keyword evidence="2" id="KW-1185">Reference proteome</keyword>
<dbReference type="InterPro" id="IPR011991">
    <property type="entry name" value="ArsR-like_HTH"/>
</dbReference>
<dbReference type="InterPro" id="IPR036388">
    <property type="entry name" value="WH-like_DNA-bd_sf"/>
</dbReference>
<evidence type="ECO:0000313" key="1">
    <source>
        <dbReference type="EMBL" id="KTG07601.1"/>
    </source>
</evidence>
<dbReference type="AlphaFoldDB" id="A0A0W1R2S5"/>
<accession>A0A0W1R2S5</accession>
<dbReference type="RefSeq" id="WP_058573847.1">
    <property type="nucleotide sequence ID" value="NZ_LOPV01000712.1"/>
</dbReference>